<proteinExistence type="predicted"/>
<reference evidence="1" key="3">
    <citation type="submission" date="2025-09" db="UniProtKB">
        <authorList>
            <consortium name="Ensembl"/>
        </authorList>
    </citation>
    <scope>IDENTIFICATION</scope>
</reference>
<name>H3BVT3_TETNG</name>
<dbReference type="OMA" id="TTEWILE"/>
<dbReference type="GeneTree" id="ENSGT00940000154684"/>
<sequence>PNVPVFQPVRPLPSVHFHVERIHVEHSVPMYAPELISTVSSLSQPSDNLLHHCYAHLYLKVFGFQAGLTCQDSTGEFLPLIPIIPSFSTALYGKLIQMPSYWSKRSSVPTTEWILELPHFTVQATRAQTLLLQAICHSWSHSVYNSTPTSLSENLLNEVY</sequence>
<dbReference type="PANTHER" id="PTHR12517:SF0">
    <property type="entry name" value="INTERMEMBRANE LIPID TRANSFER PROTEIN VPS13B"/>
    <property type="match status" value="1"/>
</dbReference>
<accession>H3BVT3</accession>
<dbReference type="PANTHER" id="PTHR12517">
    <property type="entry name" value="VACUOLAR PROTEIN SORTING-ASSOCIATED PROTEIN 13B"/>
    <property type="match status" value="1"/>
</dbReference>
<dbReference type="Ensembl" id="ENSTNIT00000002261.1">
    <property type="protein sequence ID" value="ENSTNIP00000000095.1"/>
    <property type="gene ID" value="ENSTNIG00000001594.1"/>
</dbReference>
<reference evidence="1" key="2">
    <citation type="submission" date="2025-08" db="UniProtKB">
        <authorList>
            <consortium name="Ensembl"/>
        </authorList>
    </citation>
    <scope>IDENTIFICATION</scope>
</reference>
<dbReference type="HOGENOM" id="CLU_1656112_0_0_1"/>
<dbReference type="STRING" id="99883.ENSTNIP00000000095"/>
<dbReference type="InterPro" id="IPR039782">
    <property type="entry name" value="VPS13B"/>
</dbReference>
<protein>
    <submittedName>
        <fullName evidence="1">Uncharacterized protein</fullName>
    </submittedName>
</protein>
<reference evidence="2" key="1">
    <citation type="journal article" date="2004" name="Nature">
        <title>Genome duplication in the teleost fish Tetraodon nigroviridis reveals the early vertebrate proto-karyotype.</title>
        <authorList>
            <person name="Jaillon O."/>
            <person name="Aury J.-M."/>
            <person name="Brunet F."/>
            <person name="Petit J.-L."/>
            <person name="Stange-Thomann N."/>
            <person name="Mauceli E."/>
            <person name="Bouneau L."/>
            <person name="Fischer C."/>
            <person name="Ozouf-Costaz C."/>
            <person name="Bernot A."/>
            <person name="Nicaud S."/>
            <person name="Jaffe D."/>
            <person name="Fisher S."/>
            <person name="Lutfalla G."/>
            <person name="Dossat C."/>
            <person name="Segurens B."/>
            <person name="Dasilva C."/>
            <person name="Salanoubat M."/>
            <person name="Levy M."/>
            <person name="Boudet N."/>
            <person name="Castellano S."/>
            <person name="Anthouard V."/>
            <person name="Jubin C."/>
            <person name="Castelli V."/>
            <person name="Katinka M."/>
            <person name="Vacherie B."/>
            <person name="Biemont C."/>
            <person name="Skalli Z."/>
            <person name="Cattolico L."/>
            <person name="Poulain J."/>
            <person name="De Berardinis V."/>
            <person name="Cruaud C."/>
            <person name="Duprat S."/>
            <person name="Brottier P."/>
            <person name="Coutanceau J.-P."/>
            <person name="Gouzy J."/>
            <person name="Parra G."/>
            <person name="Lardier G."/>
            <person name="Chapple C."/>
            <person name="McKernan K.J."/>
            <person name="McEwan P."/>
            <person name="Bosak S."/>
            <person name="Kellis M."/>
            <person name="Volff J.-N."/>
            <person name="Guigo R."/>
            <person name="Zody M.C."/>
            <person name="Mesirov J."/>
            <person name="Lindblad-Toh K."/>
            <person name="Birren B."/>
            <person name="Nusbaum C."/>
            <person name="Kahn D."/>
            <person name="Robinson-Rechavi M."/>
            <person name="Laudet V."/>
            <person name="Schachter V."/>
            <person name="Quetier F."/>
            <person name="Saurin W."/>
            <person name="Scarpelli C."/>
            <person name="Wincker P."/>
            <person name="Lander E.S."/>
            <person name="Weissenbach J."/>
            <person name="Roest Crollius H."/>
        </authorList>
    </citation>
    <scope>NUCLEOTIDE SEQUENCE [LARGE SCALE GENOMIC DNA]</scope>
</reference>
<evidence type="ECO:0000313" key="1">
    <source>
        <dbReference type="Ensembl" id="ENSTNIP00000000095.1"/>
    </source>
</evidence>
<dbReference type="Proteomes" id="UP000007303">
    <property type="component" value="Unassembled WGS sequence"/>
</dbReference>
<dbReference type="InParanoid" id="H3BVT3"/>
<dbReference type="AlphaFoldDB" id="H3BVT3"/>
<organism evidence="1 2">
    <name type="scientific">Tetraodon nigroviridis</name>
    <name type="common">Spotted green pufferfish</name>
    <name type="synonym">Chelonodon nigroviridis</name>
    <dbReference type="NCBI Taxonomy" id="99883"/>
    <lineage>
        <taxon>Eukaryota</taxon>
        <taxon>Metazoa</taxon>
        <taxon>Chordata</taxon>
        <taxon>Craniata</taxon>
        <taxon>Vertebrata</taxon>
        <taxon>Euteleostomi</taxon>
        <taxon>Actinopterygii</taxon>
        <taxon>Neopterygii</taxon>
        <taxon>Teleostei</taxon>
        <taxon>Neoteleostei</taxon>
        <taxon>Acanthomorphata</taxon>
        <taxon>Eupercaria</taxon>
        <taxon>Tetraodontiformes</taxon>
        <taxon>Tetradontoidea</taxon>
        <taxon>Tetraodontidae</taxon>
        <taxon>Tetraodon</taxon>
    </lineage>
</organism>
<keyword evidence="2" id="KW-1185">Reference proteome</keyword>
<evidence type="ECO:0000313" key="2">
    <source>
        <dbReference type="Proteomes" id="UP000007303"/>
    </source>
</evidence>